<accession>A0A914XUL4</accession>
<dbReference type="WBParaSite" id="PSU_v2.g1094.t1">
    <property type="protein sequence ID" value="PSU_v2.g1094.t1"/>
    <property type="gene ID" value="PSU_v2.g1094"/>
</dbReference>
<evidence type="ECO:0000313" key="2">
    <source>
        <dbReference type="WBParaSite" id="PSU_v2.g1094.t1"/>
    </source>
</evidence>
<sequence>MAVQAMVAQVMAVQVMDIHNPVMDMVITGIHNINGLHTLTIPLSMISSKDNLLGDGNIQCVHHGVLHENLIPLDIAMEEDMVVAAAMVDMVVVIEHFFNFANF</sequence>
<dbReference type="AlphaFoldDB" id="A0A914XUL4"/>
<dbReference type="Proteomes" id="UP000887577">
    <property type="component" value="Unplaced"/>
</dbReference>
<protein>
    <submittedName>
        <fullName evidence="2">Uncharacterized protein</fullName>
    </submittedName>
</protein>
<organism evidence="1 2">
    <name type="scientific">Panagrolaimus superbus</name>
    <dbReference type="NCBI Taxonomy" id="310955"/>
    <lineage>
        <taxon>Eukaryota</taxon>
        <taxon>Metazoa</taxon>
        <taxon>Ecdysozoa</taxon>
        <taxon>Nematoda</taxon>
        <taxon>Chromadorea</taxon>
        <taxon>Rhabditida</taxon>
        <taxon>Tylenchina</taxon>
        <taxon>Panagrolaimomorpha</taxon>
        <taxon>Panagrolaimoidea</taxon>
        <taxon>Panagrolaimidae</taxon>
        <taxon>Panagrolaimus</taxon>
    </lineage>
</organism>
<proteinExistence type="predicted"/>
<reference evidence="2" key="1">
    <citation type="submission" date="2022-11" db="UniProtKB">
        <authorList>
            <consortium name="WormBaseParasite"/>
        </authorList>
    </citation>
    <scope>IDENTIFICATION</scope>
</reference>
<name>A0A914XUL4_9BILA</name>
<evidence type="ECO:0000313" key="1">
    <source>
        <dbReference type="Proteomes" id="UP000887577"/>
    </source>
</evidence>
<keyword evidence="1" id="KW-1185">Reference proteome</keyword>